<protein>
    <recommendedName>
        <fullName evidence="19">G-protein coupled receptors family 3 profile domain-containing protein</fullName>
    </recommendedName>
</protein>
<evidence type="ECO:0000256" key="14">
    <source>
        <dbReference type="ARBA" id="ARBA00023257"/>
    </source>
</evidence>
<dbReference type="OMA" id="TACTIQE"/>
<evidence type="ECO:0000259" key="19">
    <source>
        <dbReference type="PROSITE" id="PS50259"/>
    </source>
</evidence>
<dbReference type="GO" id="GO:0043005">
    <property type="term" value="C:neuron projection"/>
    <property type="evidence" value="ECO:0007669"/>
    <property type="project" value="UniProtKB-SubCell"/>
</dbReference>
<evidence type="ECO:0000256" key="7">
    <source>
        <dbReference type="ARBA" id="ARBA00023018"/>
    </source>
</evidence>
<evidence type="ECO:0000313" key="20">
    <source>
        <dbReference type="EMBL" id="ESO12355.1"/>
    </source>
</evidence>
<dbReference type="CTD" id="20194736"/>
<dbReference type="EMBL" id="AMQM01000147">
    <property type="status" value="NOT_ANNOTATED_CDS"/>
    <property type="molecule type" value="Genomic_DNA"/>
</dbReference>
<dbReference type="KEGG" id="hro:HELRODRAFT_105295"/>
<keyword evidence="8" id="KW-0297">G-protein coupled receptor</keyword>
<evidence type="ECO:0000313" key="22">
    <source>
        <dbReference type="Proteomes" id="UP000015101"/>
    </source>
</evidence>
<evidence type="ECO:0000256" key="16">
    <source>
        <dbReference type="ARBA" id="ARBA00034104"/>
    </source>
</evidence>
<evidence type="ECO:0000256" key="2">
    <source>
        <dbReference type="ARBA" id="ARBA00007242"/>
    </source>
</evidence>
<evidence type="ECO:0000256" key="3">
    <source>
        <dbReference type="ARBA" id="ARBA00022475"/>
    </source>
</evidence>
<evidence type="ECO:0000256" key="1">
    <source>
        <dbReference type="ARBA" id="ARBA00004487"/>
    </source>
</evidence>
<keyword evidence="6 18" id="KW-1133">Transmembrane helix</keyword>
<feature type="transmembrane region" description="Helical" evidence="18">
    <location>
        <begin position="313"/>
        <end position="334"/>
    </location>
</feature>
<keyword evidence="9 18" id="KW-0472">Membrane</keyword>
<feature type="compositionally biased region" description="Basic residues" evidence="17">
    <location>
        <begin position="535"/>
        <end position="562"/>
    </location>
</feature>
<dbReference type="Proteomes" id="UP000015101">
    <property type="component" value="Unassembled WGS sequence"/>
</dbReference>
<feature type="transmembrane region" description="Helical" evidence="18">
    <location>
        <begin position="397"/>
        <end position="417"/>
    </location>
</feature>
<keyword evidence="12" id="KW-0325">Glycoprotein</keyword>
<dbReference type="OrthoDB" id="5823771at2759"/>
<evidence type="ECO:0000256" key="18">
    <source>
        <dbReference type="SAM" id="Phobius"/>
    </source>
</evidence>
<keyword evidence="4 18" id="KW-0812">Transmembrane</keyword>
<dbReference type="AlphaFoldDB" id="T1EDT4"/>
<dbReference type="InterPro" id="IPR017978">
    <property type="entry name" value="GPCR_3_C"/>
</dbReference>
<dbReference type="EMBL" id="KB095811">
    <property type="protein sequence ID" value="ESO12355.1"/>
    <property type="molecule type" value="Genomic_DNA"/>
</dbReference>
<feature type="transmembrane region" description="Helical" evidence="18">
    <location>
        <begin position="239"/>
        <end position="262"/>
    </location>
</feature>
<evidence type="ECO:0000256" key="8">
    <source>
        <dbReference type="ARBA" id="ARBA00023040"/>
    </source>
</evidence>
<dbReference type="InterPro" id="IPR043458">
    <property type="entry name" value="GPR158/179"/>
</dbReference>
<dbReference type="InParanoid" id="T1EDT4"/>
<dbReference type="Pfam" id="PF22572">
    <property type="entry name" value="GPR158_179_EC"/>
    <property type="match status" value="1"/>
</dbReference>
<evidence type="ECO:0000256" key="5">
    <source>
        <dbReference type="ARBA" id="ARBA00022729"/>
    </source>
</evidence>
<evidence type="ECO:0000256" key="11">
    <source>
        <dbReference type="ARBA" id="ARBA00023170"/>
    </source>
</evidence>
<evidence type="ECO:0000256" key="6">
    <source>
        <dbReference type="ARBA" id="ARBA00022989"/>
    </source>
</evidence>
<evidence type="ECO:0000256" key="9">
    <source>
        <dbReference type="ARBA" id="ARBA00023136"/>
    </source>
</evidence>
<keyword evidence="10" id="KW-1015">Disulfide bond</keyword>
<keyword evidence="7" id="KW-0770">Synapse</keyword>
<keyword evidence="22" id="KW-1185">Reference proteome</keyword>
<keyword evidence="14" id="KW-0628">Postsynaptic cell membrane</keyword>
<comment type="similarity">
    <text evidence="2">Belongs to the G-protein coupled receptor 3 family.</text>
</comment>
<dbReference type="GO" id="GO:0045211">
    <property type="term" value="C:postsynaptic membrane"/>
    <property type="evidence" value="ECO:0007669"/>
    <property type="project" value="UniProtKB-SubCell"/>
</dbReference>
<dbReference type="eggNOG" id="KOG4418">
    <property type="taxonomic scope" value="Eukaryota"/>
</dbReference>
<dbReference type="CDD" id="cd15293">
    <property type="entry name" value="7tmC_GPR158-like"/>
    <property type="match status" value="1"/>
</dbReference>
<feature type="domain" description="G-protein coupled receptors family 3 profile" evidence="19">
    <location>
        <begin position="227"/>
        <end position="455"/>
    </location>
</feature>
<keyword evidence="3" id="KW-1003">Cell membrane</keyword>
<dbReference type="GeneID" id="20194736"/>
<dbReference type="HOGENOM" id="CLU_018068_2_1_1"/>
<organism evidence="21 22">
    <name type="scientific">Helobdella robusta</name>
    <name type="common">Californian leech</name>
    <dbReference type="NCBI Taxonomy" id="6412"/>
    <lineage>
        <taxon>Eukaryota</taxon>
        <taxon>Metazoa</taxon>
        <taxon>Spiralia</taxon>
        <taxon>Lophotrochozoa</taxon>
        <taxon>Annelida</taxon>
        <taxon>Clitellata</taxon>
        <taxon>Hirudinea</taxon>
        <taxon>Rhynchobdellida</taxon>
        <taxon>Glossiphoniidae</taxon>
        <taxon>Helobdella</taxon>
    </lineage>
</organism>
<reference evidence="22" key="1">
    <citation type="submission" date="2012-12" db="EMBL/GenBank/DDBJ databases">
        <authorList>
            <person name="Hellsten U."/>
            <person name="Grimwood J."/>
            <person name="Chapman J.A."/>
            <person name="Shapiro H."/>
            <person name="Aerts A."/>
            <person name="Otillar R.P."/>
            <person name="Terry A.Y."/>
            <person name="Boore J.L."/>
            <person name="Simakov O."/>
            <person name="Marletaz F."/>
            <person name="Cho S.-J."/>
            <person name="Edsinger-Gonzales E."/>
            <person name="Havlak P."/>
            <person name="Kuo D.-H."/>
            <person name="Larsson T."/>
            <person name="Lv J."/>
            <person name="Arendt D."/>
            <person name="Savage R."/>
            <person name="Osoegawa K."/>
            <person name="de Jong P."/>
            <person name="Lindberg D.R."/>
            <person name="Seaver E.C."/>
            <person name="Weisblat D.A."/>
            <person name="Putnam N.H."/>
            <person name="Grigoriev I.V."/>
            <person name="Rokhsar D.S."/>
        </authorList>
    </citation>
    <scope>NUCLEOTIDE SEQUENCE</scope>
</reference>
<evidence type="ECO:0000256" key="15">
    <source>
        <dbReference type="ARBA" id="ARBA00023273"/>
    </source>
</evidence>
<dbReference type="EnsemblMetazoa" id="HelroT105295">
    <property type="protein sequence ID" value="HelroP105295"/>
    <property type="gene ID" value="HelroG105295"/>
</dbReference>
<evidence type="ECO:0000256" key="4">
    <source>
        <dbReference type="ARBA" id="ARBA00022692"/>
    </source>
</evidence>
<feature type="transmembrane region" description="Helical" evidence="18">
    <location>
        <begin position="274"/>
        <end position="292"/>
    </location>
</feature>
<evidence type="ECO:0000256" key="10">
    <source>
        <dbReference type="ARBA" id="ARBA00023157"/>
    </source>
</evidence>
<keyword evidence="5" id="KW-0732">Signal</keyword>
<gene>
    <name evidence="21" type="primary">20194736</name>
    <name evidence="20" type="ORF">HELRODRAFT_105295</name>
</gene>
<reference evidence="20 22" key="2">
    <citation type="journal article" date="2013" name="Nature">
        <title>Insights into bilaterian evolution from three spiralian genomes.</title>
        <authorList>
            <person name="Simakov O."/>
            <person name="Marletaz F."/>
            <person name="Cho S.J."/>
            <person name="Edsinger-Gonzales E."/>
            <person name="Havlak P."/>
            <person name="Hellsten U."/>
            <person name="Kuo D.H."/>
            <person name="Larsson T."/>
            <person name="Lv J."/>
            <person name="Arendt D."/>
            <person name="Savage R."/>
            <person name="Osoegawa K."/>
            <person name="de Jong P."/>
            <person name="Grimwood J."/>
            <person name="Chapman J.A."/>
            <person name="Shapiro H."/>
            <person name="Aerts A."/>
            <person name="Otillar R.P."/>
            <person name="Terry A.Y."/>
            <person name="Boore J.L."/>
            <person name="Grigoriev I.V."/>
            <person name="Lindberg D.R."/>
            <person name="Seaver E.C."/>
            <person name="Weisblat D.A."/>
            <person name="Putnam N.H."/>
            <person name="Rokhsar D.S."/>
        </authorList>
    </citation>
    <scope>NUCLEOTIDE SEQUENCE</scope>
</reference>
<keyword evidence="15" id="KW-0966">Cell projection</keyword>
<feature type="region of interest" description="Disordered" evidence="17">
    <location>
        <begin position="525"/>
        <end position="591"/>
    </location>
</feature>
<keyword evidence="11" id="KW-0675">Receptor</keyword>
<dbReference type="PROSITE" id="PS50259">
    <property type="entry name" value="G_PROTEIN_RECEP_F3_4"/>
    <property type="match status" value="1"/>
</dbReference>
<evidence type="ECO:0000256" key="13">
    <source>
        <dbReference type="ARBA" id="ARBA00023224"/>
    </source>
</evidence>
<dbReference type="PANTHER" id="PTHR32546:SF26">
    <property type="entry name" value="SMOG, ISOFORM D"/>
    <property type="match status" value="1"/>
</dbReference>
<dbReference type="GO" id="GO:0004930">
    <property type="term" value="F:G protein-coupled receptor activity"/>
    <property type="evidence" value="ECO:0007669"/>
    <property type="project" value="UniProtKB-KW"/>
</dbReference>
<sequence length="641" mass="73754">MRQIFEKLKLKHEPQSKNFKAICNESRNVFDSMRSSNEMKMWGDLSYDCLTKRWRVLRIEPLYQCVNSSLPPLSGMIKFDIHLDELALDPCSVSKPNSIFQHKCPAHSQCISSQLKTKWKRTSSYACKCLKGYYNKYFMQINLSKESTELNSSNCISGHLMDQTYVDKLLNRSIRWDFECVPCAAGCEECVNDRACNLSFDVLNRGVPLAVESISLTICTALFCSIFKLRKTKVMKGSIWFLLETVVFGAFLLYTTVIIRYFEPNNCLCIVVQWFREVGFACVYGSLILKVYRVLTEFQSRKAHRVQMRNKDLIKCLICIVVVVVGYMAAWTAVNIDSMDGHDWSMLWTVYKDGLKFELCRTVSWDFVIILAEILFLSFGIRLCYRARSAPSSHKEIFCITFALCNEIVISGLFYTLRHFLVKQLHPDHLFLMYFLRCQLTVSTLLAAVVGPKLWFAHQPLDDMTLRNRAYSSSEHEHSSPEVVKLNIKPNGDLDNGEFLLTEFNPEDIRYELKRLYTQLQIYKTKTMRQDNPHIPKRRGGRKQTHRRFSLQAFHNKHKRPHSDHGNVSSSGGGGETEVSRTPEESTNSAEGVSVYMDECSALESNNNNNFNNNVNIATNSASRIFTGIVKSKRKNSELNK</sequence>
<comment type="subcellular location">
    <subcellularLocation>
        <location evidence="1">Cell projection</location>
        <location evidence="1">Neuron projection</location>
    </subcellularLocation>
    <subcellularLocation>
        <location evidence="16">Postsynaptic cell membrane</location>
        <topology evidence="16">Multi-pass membrane protein</topology>
    </subcellularLocation>
</comment>
<evidence type="ECO:0000256" key="17">
    <source>
        <dbReference type="SAM" id="MobiDB-lite"/>
    </source>
</evidence>
<keyword evidence="13" id="KW-0807">Transducer</keyword>
<dbReference type="SMR" id="T1EDT4"/>
<dbReference type="PANTHER" id="PTHR32546">
    <property type="entry name" value="G-PROTEIN COUPLED RECEPTOR 158-RELATED"/>
    <property type="match status" value="1"/>
</dbReference>
<dbReference type="Pfam" id="PF00003">
    <property type="entry name" value="7tm_3"/>
    <property type="match status" value="1"/>
</dbReference>
<dbReference type="RefSeq" id="XP_009009075.1">
    <property type="nucleotide sequence ID" value="XM_009010827.1"/>
</dbReference>
<accession>T1EDT4</accession>
<feature type="transmembrane region" description="Helical" evidence="18">
    <location>
        <begin position="367"/>
        <end position="385"/>
    </location>
</feature>
<dbReference type="InterPro" id="IPR054714">
    <property type="entry name" value="GPR158_179_extracellular"/>
</dbReference>
<evidence type="ECO:0000313" key="21">
    <source>
        <dbReference type="EnsemblMetazoa" id="HelroP105295"/>
    </source>
</evidence>
<proteinExistence type="inferred from homology"/>
<reference evidence="21" key="3">
    <citation type="submission" date="2015-06" db="UniProtKB">
        <authorList>
            <consortium name="EnsemblMetazoa"/>
        </authorList>
    </citation>
    <scope>IDENTIFICATION</scope>
</reference>
<feature type="transmembrane region" description="Helical" evidence="18">
    <location>
        <begin position="429"/>
        <end position="450"/>
    </location>
</feature>
<name>T1EDT4_HELRO</name>
<evidence type="ECO:0000256" key="12">
    <source>
        <dbReference type="ARBA" id="ARBA00023180"/>
    </source>
</evidence>